<dbReference type="AlphaFoldDB" id="A0A517Y0P3"/>
<gene>
    <name evidence="1" type="ORF">ETAA1_53240</name>
</gene>
<dbReference type="EMBL" id="CP036273">
    <property type="protein sequence ID" value="QDU23325.1"/>
    <property type="molecule type" value="Genomic_DNA"/>
</dbReference>
<reference evidence="1 2" key="1">
    <citation type="submission" date="2019-02" db="EMBL/GenBank/DDBJ databases">
        <title>Deep-cultivation of Planctomycetes and their phenomic and genomic characterization uncovers novel biology.</title>
        <authorList>
            <person name="Wiegand S."/>
            <person name="Jogler M."/>
            <person name="Boedeker C."/>
            <person name="Pinto D."/>
            <person name="Vollmers J."/>
            <person name="Rivas-Marin E."/>
            <person name="Kohn T."/>
            <person name="Peeters S.H."/>
            <person name="Heuer A."/>
            <person name="Rast P."/>
            <person name="Oberbeckmann S."/>
            <person name="Bunk B."/>
            <person name="Jeske O."/>
            <person name="Meyerdierks A."/>
            <person name="Storesund J.E."/>
            <person name="Kallscheuer N."/>
            <person name="Luecker S."/>
            <person name="Lage O.M."/>
            <person name="Pohl T."/>
            <person name="Merkel B.J."/>
            <person name="Hornburger P."/>
            <person name="Mueller R.-W."/>
            <person name="Bruemmer F."/>
            <person name="Labrenz M."/>
            <person name="Spormann A.M."/>
            <person name="Op den Camp H."/>
            <person name="Overmann J."/>
            <person name="Amann R."/>
            <person name="Jetten M.S.M."/>
            <person name="Mascher T."/>
            <person name="Medema M.H."/>
            <person name="Devos D.P."/>
            <person name="Kaster A.-K."/>
            <person name="Ovreas L."/>
            <person name="Rohde M."/>
            <person name="Galperin M.Y."/>
            <person name="Jogler C."/>
        </authorList>
    </citation>
    <scope>NUCLEOTIDE SEQUENCE [LARGE SCALE GENOMIC DNA]</scope>
    <source>
        <strain evidence="1 2">ETA_A1</strain>
    </source>
</reference>
<name>A0A517Y0P3_9BACT</name>
<dbReference type="InterPro" id="IPR013406">
    <property type="entry name" value="CHP02574_addiction_mod"/>
</dbReference>
<protein>
    <submittedName>
        <fullName evidence="1">Addiction module component</fullName>
    </submittedName>
</protein>
<organism evidence="1 2">
    <name type="scientific">Urbifossiella limnaea</name>
    <dbReference type="NCBI Taxonomy" id="2528023"/>
    <lineage>
        <taxon>Bacteria</taxon>
        <taxon>Pseudomonadati</taxon>
        <taxon>Planctomycetota</taxon>
        <taxon>Planctomycetia</taxon>
        <taxon>Gemmatales</taxon>
        <taxon>Gemmataceae</taxon>
        <taxon>Urbifossiella</taxon>
    </lineage>
</organism>
<proteinExistence type="predicted"/>
<sequence>MSPSIYDLGIDKLSVPDRLRLIGEIWDTLEPADHAQVQLSEAHWHEIEDRLADIDANPGDAMSLEETMALLRAKP</sequence>
<keyword evidence="2" id="KW-1185">Reference proteome</keyword>
<evidence type="ECO:0000313" key="2">
    <source>
        <dbReference type="Proteomes" id="UP000319576"/>
    </source>
</evidence>
<dbReference type="KEGG" id="uli:ETAA1_53240"/>
<dbReference type="Pfam" id="PF09720">
    <property type="entry name" value="Unstab_antitox"/>
    <property type="match status" value="1"/>
</dbReference>
<evidence type="ECO:0000313" key="1">
    <source>
        <dbReference type="EMBL" id="QDU23325.1"/>
    </source>
</evidence>
<dbReference type="Proteomes" id="UP000319576">
    <property type="component" value="Chromosome"/>
</dbReference>
<dbReference type="RefSeq" id="WP_202920415.1">
    <property type="nucleotide sequence ID" value="NZ_CP036273.1"/>
</dbReference>
<dbReference type="NCBIfam" id="TIGR02574">
    <property type="entry name" value="stabl_TIGR02574"/>
    <property type="match status" value="1"/>
</dbReference>
<accession>A0A517Y0P3</accession>